<evidence type="ECO:0000313" key="4">
    <source>
        <dbReference type="EMBL" id="NYH17864.1"/>
    </source>
</evidence>
<sequence length="548" mass="55555">MTVTATGPLVTGRVYNGAKTPDWHSNGILSGYKSKEYQGSGYNQMVMDDATGQNRVQLYSTSANSQLHLGYLIAQTGNSRGAYLGSGFDLKSDAYGAVRAAQGLYVSTHPATGASSQPLDVRDANSQLVNSESVIDALSQASETHQAESLKAGYDSLKSFTDVTQNNVSGLASSGGNTAGGGTGNANAFKEPIMLFATPAGIAMSTQKSAHIAANEHVNVVSGQSTHIATGKSLLVSVGEKISLFVQNAGMKLFAAKGKIEIKAQSDNVELTVQKTFRLLSATEKIEAAADQQILLTSGGAYIRISNGNIDIHAPGKIDVKGAQHSFNGPTSQGYPLPAARPDQPGQLDLLHQYANGEPVKGGQFSVLDANRGVLRQGALDANGRMTVSGLPPGVAQVQFGTDPRDPSQPANYFKSAKWPPEPLSASGDAASASQMASFLPGAAGGSSTATSAATSAMSTAGSAMSTAAGSASQLSSLAGTAAQGTSGLAAMAKSQATGLAQSALTKALPSGAGSALSQASQAASAAKEISSIAQSARSALPAIKGIV</sequence>
<feature type="domain" description="Putative type VI secretion system Rhs element associated Vgr" evidence="3">
    <location>
        <begin position="35"/>
        <end position="141"/>
    </location>
</feature>
<evidence type="ECO:0000259" key="2">
    <source>
        <dbReference type="Pfam" id="PF10106"/>
    </source>
</evidence>
<evidence type="ECO:0000259" key="3">
    <source>
        <dbReference type="Pfam" id="PF13296"/>
    </source>
</evidence>
<evidence type="ECO:0000256" key="1">
    <source>
        <dbReference type="SAM" id="MobiDB-lite"/>
    </source>
</evidence>
<feature type="domain" description="DUF2345" evidence="2">
    <location>
        <begin position="182"/>
        <end position="330"/>
    </location>
</feature>
<dbReference type="Pfam" id="PF13296">
    <property type="entry name" value="T6SS_Vgr"/>
    <property type="match status" value="1"/>
</dbReference>
<gene>
    <name evidence="4" type="ORF">GGD41_005092</name>
</gene>
<reference evidence="4 5" key="1">
    <citation type="submission" date="2020-07" db="EMBL/GenBank/DDBJ databases">
        <title>Exploring microbial biodiversity for novel pathways involved in the catabolism of aromatic compounds derived from lignin.</title>
        <authorList>
            <person name="Elkins J."/>
        </authorList>
    </citation>
    <scope>NUCLEOTIDE SEQUENCE [LARGE SCALE GENOMIC DNA]</scope>
    <source>
        <strain evidence="4 5">H2C3B</strain>
    </source>
</reference>
<comment type="caution">
    <text evidence="4">The sequence shown here is derived from an EMBL/GenBank/DDBJ whole genome shotgun (WGS) entry which is preliminary data.</text>
</comment>
<proteinExistence type="predicted"/>
<feature type="region of interest" description="Disordered" evidence="1">
    <location>
        <begin position="393"/>
        <end position="430"/>
    </location>
</feature>
<name>A0A7Y9WBN4_9BURK</name>
<dbReference type="InterPro" id="IPR028244">
    <property type="entry name" value="T6SS_Rhs_Vgr_dom"/>
</dbReference>
<dbReference type="Pfam" id="PF10106">
    <property type="entry name" value="DUF2345"/>
    <property type="match status" value="1"/>
</dbReference>
<protein>
    <submittedName>
        <fullName evidence="4">Uncharacterized protein (DUF2345 family)</fullName>
    </submittedName>
</protein>
<dbReference type="InterPro" id="IPR018769">
    <property type="entry name" value="VgrG2_DUF2345"/>
</dbReference>
<dbReference type="AlphaFoldDB" id="A0A7Y9WBN4"/>
<evidence type="ECO:0000313" key="5">
    <source>
        <dbReference type="Proteomes" id="UP000572540"/>
    </source>
</evidence>
<dbReference type="Proteomes" id="UP000572540">
    <property type="component" value="Unassembled WGS sequence"/>
</dbReference>
<dbReference type="EMBL" id="JACCAU010000001">
    <property type="protein sequence ID" value="NYH17864.1"/>
    <property type="molecule type" value="Genomic_DNA"/>
</dbReference>
<accession>A0A7Y9WBN4</accession>
<organism evidence="4 5">
    <name type="scientific">Paraburkholderia bryophila</name>
    <dbReference type="NCBI Taxonomy" id="420952"/>
    <lineage>
        <taxon>Bacteria</taxon>
        <taxon>Pseudomonadati</taxon>
        <taxon>Pseudomonadota</taxon>
        <taxon>Betaproteobacteria</taxon>
        <taxon>Burkholderiales</taxon>
        <taxon>Burkholderiaceae</taxon>
        <taxon>Paraburkholderia</taxon>
    </lineage>
</organism>